<evidence type="ECO:0000313" key="2">
    <source>
        <dbReference type="Proteomes" id="UP000020077"/>
    </source>
</evidence>
<protein>
    <submittedName>
        <fullName evidence="1">Uncharacterized protein</fullName>
    </submittedName>
</protein>
<sequence>MHPLDLIGVDVRRRHLDCRRQIEDHLVLRSRSPGGGHRVADLEGKFELGGGEGFWAVFEYPFGLRLCIGEFPDQAYGGDRHIHDVGLAHRKDILAERLRSGVIDMHDCPSRPLQRFDAAADQMLASLCEHLDAHVVRDMAAFDQLTDEVEIGL</sequence>
<proteinExistence type="predicted"/>
<dbReference type="EMBL" id="JDVG02000374">
    <property type="protein sequence ID" value="KFB72532.1"/>
    <property type="molecule type" value="Genomic_DNA"/>
</dbReference>
<reference evidence="1 2" key="1">
    <citation type="submission" date="2014-02" db="EMBL/GenBank/DDBJ databases">
        <title>Expanding our view of genomic diversity in Candidatus Accumulibacter clades.</title>
        <authorList>
            <person name="Skennerton C.T."/>
            <person name="Barr J.J."/>
            <person name="Slater F.R."/>
            <person name="Bond P.L."/>
            <person name="Tyson G.W."/>
        </authorList>
    </citation>
    <scope>NUCLEOTIDE SEQUENCE [LARGE SCALE GENOMIC DNA]</scope>
    <source>
        <strain evidence="2">BA-91</strain>
    </source>
</reference>
<evidence type="ECO:0000313" key="1">
    <source>
        <dbReference type="EMBL" id="KFB72532.1"/>
    </source>
</evidence>
<gene>
    <name evidence="1" type="ORF">AW09_002265</name>
</gene>
<dbReference type="Proteomes" id="UP000020077">
    <property type="component" value="Unassembled WGS sequence"/>
</dbReference>
<accession>A0A080LV63</accession>
<name>A0A080LV63_9PROT</name>
<comment type="caution">
    <text evidence="1">The sequence shown here is derived from an EMBL/GenBank/DDBJ whole genome shotgun (WGS) entry which is preliminary data.</text>
</comment>
<organism evidence="1 2">
    <name type="scientific">Candidatus Accumulibacter phosphatis</name>
    <dbReference type="NCBI Taxonomy" id="327160"/>
    <lineage>
        <taxon>Bacteria</taxon>
        <taxon>Pseudomonadati</taxon>
        <taxon>Pseudomonadota</taxon>
        <taxon>Betaproteobacteria</taxon>
        <taxon>Candidatus Accumulibacter</taxon>
    </lineage>
</organism>
<dbReference type="AlphaFoldDB" id="A0A080LV63"/>